<keyword evidence="3" id="KW-1185">Reference proteome</keyword>
<sequence>MAEDSPAAAPRNAIPEALKRDLANGGTAVSVARPSPANPEESPQVAAVSDASASTPQDAFPPAPEQPVQNPMAGLATQPTGVRAGTGTIFSAAPPLPAATDPSATGPVPANLPRRNFNAMTASVYSAPQAVPATACGLDPQTGAELSC</sequence>
<proteinExistence type="predicted"/>
<protein>
    <submittedName>
        <fullName evidence="2">Uncharacterized protein</fullName>
    </submittedName>
</protein>
<reference evidence="2 3" key="1">
    <citation type="submission" date="2022-04" db="EMBL/GenBank/DDBJ databases">
        <title>Rhizobium coralii sp. nov., isolated from coral Turbinaria peltata.</title>
        <authorList>
            <person name="Sun H."/>
        </authorList>
    </citation>
    <scope>NUCLEOTIDE SEQUENCE [LARGE SCALE GENOMIC DNA]</scope>
    <source>
        <strain evidence="2 3">NTR19</strain>
    </source>
</reference>
<comment type="caution">
    <text evidence="2">The sequence shown here is derived from an EMBL/GenBank/DDBJ whole genome shotgun (WGS) entry which is preliminary data.</text>
</comment>
<dbReference type="RefSeq" id="WP_248683561.1">
    <property type="nucleotide sequence ID" value="NZ_JALPRY010000015.1"/>
</dbReference>
<evidence type="ECO:0000313" key="2">
    <source>
        <dbReference type="EMBL" id="MCK8780970.1"/>
    </source>
</evidence>
<evidence type="ECO:0000256" key="1">
    <source>
        <dbReference type="SAM" id="MobiDB-lite"/>
    </source>
</evidence>
<name>A0ABT0ISW8_9HYPH</name>
<gene>
    <name evidence="2" type="ORF">M0654_13360</name>
</gene>
<dbReference type="EMBL" id="JALPRY010000015">
    <property type="protein sequence ID" value="MCK8780970.1"/>
    <property type="molecule type" value="Genomic_DNA"/>
</dbReference>
<dbReference type="Proteomes" id="UP001202827">
    <property type="component" value="Unassembled WGS sequence"/>
</dbReference>
<organism evidence="2 3">
    <name type="scientific">Neorhizobium turbinariae</name>
    <dbReference type="NCBI Taxonomy" id="2937795"/>
    <lineage>
        <taxon>Bacteria</taxon>
        <taxon>Pseudomonadati</taxon>
        <taxon>Pseudomonadota</taxon>
        <taxon>Alphaproteobacteria</taxon>
        <taxon>Hyphomicrobiales</taxon>
        <taxon>Rhizobiaceae</taxon>
        <taxon>Rhizobium/Agrobacterium group</taxon>
        <taxon>Neorhizobium</taxon>
    </lineage>
</organism>
<accession>A0ABT0ISW8</accession>
<feature type="region of interest" description="Disordered" evidence="1">
    <location>
        <begin position="1"/>
        <end position="112"/>
    </location>
</feature>
<evidence type="ECO:0000313" key="3">
    <source>
        <dbReference type="Proteomes" id="UP001202827"/>
    </source>
</evidence>